<proteinExistence type="predicted"/>
<dbReference type="Proteomes" id="UP001359559">
    <property type="component" value="Unassembled WGS sequence"/>
</dbReference>
<reference evidence="1 2" key="1">
    <citation type="submission" date="2024-01" db="EMBL/GenBank/DDBJ databases">
        <title>The genomes of 5 underutilized Papilionoideae crops provide insights into root nodulation and disease resistance.</title>
        <authorList>
            <person name="Yuan L."/>
        </authorList>
    </citation>
    <scope>NUCLEOTIDE SEQUENCE [LARGE SCALE GENOMIC DNA]</scope>
    <source>
        <strain evidence="1">LY-2023</strain>
        <tissue evidence="1">Leaf</tissue>
    </source>
</reference>
<name>A0AAN9JQX6_CLITE</name>
<accession>A0AAN9JQX6</accession>
<dbReference type="AlphaFoldDB" id="A0AAN9JQX6"/>
<dbReference type="PANTHER" id="PTHR47436:SF1">
    <property type="entry name" value="SET DOMAIN-CONTAINING PROTEIN"/>
    <property type="match status" value="1"/>
</dbReference>
<dbReference type="PANTHER" id="PTHR47436">
    <property type="entry name" value="HISTONE-LYSINE N-METHYLTRANSFERASE ATXR2"/>
    <property type="match status" value="1"/>
</dbReference>
<evidence type="ECO:0000313" key="1">
    <source>
        <dbReference type="EMBL" id="KAK7302428.1"/>
    </source>
</evidence>
<organism evidence="1 2">
    <name type="scientific">Clitoria ternatea</name>
    <name type="common">Butterfly pea</name>
    <dbReference type="NCBI Taxonomy" id="43366"/>
    <lineage>
        <taxon>Eukaryota</taxon>
        <taxon>Viridiplantae</taxon>
        <taxon>Streptophyta</taxon>
        <taxon>Embryophyta</taxon>
        <taxon>Tracheophyta</taxon>
        <taxon>Spermatophyta</taxon>
        <taxon>Magnoliopsida</taxon>
        <taxon>eudicotyledons</taxon>
        <taxon>Gunneridae</taxon>
        <taxon>Pentapetalae</taxon>
        <taxon>rosids</taxon>
        <taxon>fabids</taxon>
        <taxon>Fabales</taxon>
        <taxon>Fabaceae</taxon>
        <taxon>Papilionoideae</taxon>
        <taxon>50 kb inversion clade</taxon>
        <taxon>NPAAA clade</taxon>
        <taxon>indigoferoid/millettioid clade</taxon>
        <taxon>Phaseoleae</taxon>
        <taxon>Clitoria</taxon>
    </lineage>
</organism>
<keyword evidence="2" id="KW-1185">Reference proteome</keyword>
<protein>
    <submittedName>
        <fullName evidence="1">Uncharacterized protein</fullName>
    </submittedName>
</protein>
<evidence type="ECO:0000313" key="2">
    <source>
        <dbReference type="Proteomes" id="UP001359559"/>
    </source>
</evidence>
<dbReference type="GO" id="GO:0008168">
    <property type="term" value="F:methyltransferase activity"/>
    <property type="evidence" value="ECO:0007669"/>
    <property type="project" value="InterPro"/>
</dbReference>
<gene>
    <name evidence="1" type="ORF">RJT34_13318</name>
</gene>
<dbReference type="InterPro" id="IPR044237">
    <property type="entry name" value="ATXR2-like"/>
</dbReference>
<dbReference type="EMBL" id="JAYKXN010000003">
    <property type="protein sequence ID" value="KAK7302428.1"/>
    <property type="molecule type" value="Genomic_DNA"/>
</dbReference>
<comment type="caution">
    <text evidence="1">The sequence shown here is derived from an EMBL/GenBank/DDBJ whole genome shotgun (WGS) entry which is preliminary data.</text>
</comment>
<sequence length="199" mass="22439">MAVIYRSLYLRNALEFFVNSGTTVSIRIMPEIDCLVCSFCFCFIGSIEFQIGRRLYLKQLRDNESHACDVANSLGSSKQCHEMDSSDEEESIQLGSPCCRLFHALVDVEKRTIAASCDQCDICFALLHIILLHLKYNIISSDDVVNTCSMSYAGIDWEFSHALLYIGESSDPACRETLLKFTKHIHANRKTLSSGINNF</sequence>